<name>A0A1W1VY12_9FIRM</name>
<evidence type="ECO:0000313" key="1">
    <source>
        <dbReference type="EMBL" id="SMB97754.1"/>
    </source>
</evidence>
<proteinExistence type="predicted"/>
<dbReference type="RefSeq" id="WP_084665517.1">
    <property type="nucleotide sequence ID" value="NZ_LT838272.1"/>
</dbReference>
<gene>
    <name evidence="1" type="ORF">SAMN00808754_1934</name>
</gene>
<sequence length="116" mass="13118">MAVLINGTQIKTPTELKVGVFRLSKAERLASGKMAMEIIAIKRRLDMRWEIIADSDLRTILDILESRVFHTVQYPDPQNGETATITAYVGDINQAAWQKIAGTRYWKDVSLALIEQ</sequence>
<evidence type="ECO:0000313" key="2">
    <source>
        <dbReference type="Proteomes" id="UP000192569"/>
    </source>
</evidence>
<reference evidence="1 2" key="1">
    <citation type="submission" date="2017-04" db="EMBL/GenBank/DDBJ databases">
        <authorList>
            <person name="Afonso C.L."/>
            <person name="Miller P.J."/>
            <person name="Scott M.A."/>
            <person name="Spackman E."/>
            <person name="Goraichik I."/>
            <person name="Dimitrov K.M."/>
            <person name="Suarez D.L."/>
            <person name="Swayne D.E."/>
        </authorList>
    </citation>
    <scope>NUCLEOTIDE SEQUENCE [LARGE SCALE GENOMIC DNA]</scope>
    <source>
        <strain evidence="1 2">ToBE</strain>
    </source>
</reference>
<dbReference type="STRING" id="698762.SAMN00808754_1934"/>
<dbReference type="AlphaFoldDB" id="A0A1W1VY12"/>
<dbReference type="OrthoDB" id="1767129at2"/>
<organism evidence="1 2">
    <name type="scientific">Thermanaeromonas toyohensis ToBE</name>
    <dbReference type="NCBI Taxonomy" id="698762"/>
    <lineage>
        <taxon>Bacteria</taxon>
        <taxon>Bacillati</taxon>
        <taxon>Bacillota</taxon>
        <taxon>Clostridia</taxon>
        <taxon>Neomoorellales</taxon>
        <taxon>Neomoorellaceae</taxon>
        <taxon>Thermanaeromonas</taxon>
    </lineage>
</organism>
<dbReference type="Proteomes" id="UP000192569">
    <property type="component" value="Chromosome I"/>
</dbReference>
<protein>
    <submittedName>
        <fullName evidence="1">Uncharacterized protein</fullName>
    </submittedName>
</protein>
<dbReference type="EMBL" id="LT838272">
    <property type="protein sequence ID" value="SMB97754.1"/>
    <property type="molecule type" value="Genomic_DNA"/>
</dbReference>
<accession>A0A1W1VY12</accession>
<keyword evidence="2" id="KW-1185">Reference proteome</keyword>